<keyword evidence="3" id="KW-1185">Reference proteome</keyword>
<comment type="caution">
    <text evidence="2">The sequence shown here is derived from an EMBL/GenBank/DDBJ whole genome shotgun (WGS) entry which is preliminary data.</text>
</comment>
<organism evidence="2 3">
    <name type="scientific">Ameiurus melas</name>
    <name type="common">Black bullhead</name>
    <name type="synonym">Silurus melas</name>
    <dbReference type="NCBI Taxonomy" id="219545"/>
    <lineage>
        <taxon>Eukaryota</taxon>
        <taxon>Metazoa</taxon>
        <taxon>Chordata</taxon>
        <taxon>Craniata</taxon>
        <taxon>Vertebrata</taxon>
        <taxon>Euteleostomi</taxon>
        <taxon>Actinopterygii</taxon>
        <taxon>Neopterygii</taxon>
        <taxon>Teleostei</taxon>
        <taxon>Ostariophysi</taxon>
        <taxon>Siluriformes</taxon>
        <taxon>Ictaluridae</taxon>
        <taxon>Ameiurus</taxon>
    </lineage>
</organism>
<protein>
    <submittedName>
        <fullName evidence="2">Uncharacterized protein</fullName>
    </submittedName>
</protein>
<feature type="region of interest" description="Disordered" evidence="1">
    <location>
        <begin position="48"/>
        <end position="74"/>
    </location>
</feature>
<proteinExistence type="predicted"/>
<reference evidence="2 3" key="1">
    <citation type="submission" date="2020-02" db="EMBL/GenBank/DDBJ databases">
        <title>A chromosome-scale genome assembly of the black bullhead catfish (Ameiurus melas).</title>
        <authorList>
            <person name="Wen M."/>
            <person name="Zham M."/>
            <person name="Cabau C."/>
            <person name="Klopp C."/>
            <person name="Donnadieu C."/>
            <person name="Roques C."/>
            <person name="Bouchez O."/>
            <person name="Lampietro C."/>
            <person name="Jouanno E."/>
            <person name="Herpin A."/>
            <person name="Louis A."/>
            <person name="Berthelot C."/>
            <person name="Parey E."/>
            <person name="Roest-Crollius H."/>
            <person name="Braasch I."/>
            <person name="Postlethwait J."/>
            <person name="Robinson-Rechavi M."/>
            <person name="Echchiki A."/>
            <person name="Begum T."/>
            <person name="Montfort J."/>
            <person name="Schartl M."/>
            <person name="Bobe J."/>
            <person name="Guiguen Y."/>
        </authorList>
    </citation>
    <scope>NUCLEOTIDE SEQUENCE [LARGE SCALE GENOMIC DNA]</scope>
    <source>
        <strain evidence="2">M_S1</strain>
        <tissue evidence="2">Blood</tissue>
    </source>
</reference>
<sequence>MNRKHLSPTLILFQQDTPLGSVQQQKIILGRFVETTNICLNGEFSGSEQLGNSSRKRTTPGGIHRLNGGAHNTGNFLQTLLPMPSCRGFK</sequence>
<accession>A0A7J6AHJ7</accession>
<evidence type="ECO:0000313" key="3">
    <source>
        <dbReference type="Proteomes" id="UP000593565"/>
    </source>
</evidence>
<gene>
    <name evidence="2" type="ORF">AMELA_G00151550</name>
</gene>
<evidence type="ECO:0000256" key="1">
    <source>
        <dbReference type="SAM" id="MobiDB-lite"/>
    </source>
</evidence>
<name>A0A7J6AHJ7_AMEME</name>
<dbReference type="AlphaFoldDB" id="A0A7J6AHJ7"/>
<dbReference type="Proteomes" id="UP000593565">
    <property type="component" value="Unassembled WGS sequence"/>
</dbReference>
<dbReference type="EMBL" id="JAAGNN010000012">
    <property type="protein sequence ID" value="KAF4082414.1"/>
    <property type="molecule type" value="Genomic_DNA"/>
</dbReference>
<evidence type="ECO:0000313" key="2">
    <source>
        <dbReference type="EMBL" id="KAF4082414.1"/>
    </source>
</evidence>